<evidence type="ECO:0000256" key="3">
    <source>
        <dbReference type="ARBA" id="ARBA00022553"/>
    </source>
</evidence>
<feature type="domain" description="Alpha-D-phosphohexomutase alpha/beta/alpha" evidence="9">
    <location>
        <begin position="54"/>
        <end position="170"/>
    </location>
</feature>
<dbReference type="CDD" id="cd05799">
    <property type="entry name" value="PGM2"/>
    <property type="match status" value="1"/>
</dbReference>
<dbReference type="Pfam" id="PF00408">
    <property type="entry name" value="PGM_PMM_IV"/>
    <property type="match status" value="1"/>
</dbReference>
<dbReference type="AlphaFoldDB" id="A0A1Q5PSA5"/>
<proteinExistence type="inferred from homology"/>
<dbReference type="InterPro" id="IPR005841">
    <property type="entry name" value="Alpha-D-phosphohexomutase_SF"/>
</dbReference>
<dbReference type="PANTHER" id="PTHR45745:SF1">
    <property type="entry name" value="PHOSPHOGLUCOMUTASE 2B-RELATED"/>
    <property type="match status" value="1"/>
</dbReference>
<dbReference type="Pfam" id="PF02878">
    <property type="entry name" value="PGM_PMM_I"/>
    <property type="match status" value="1"/>
</dbReference>
<organism evidence="12 13">
    <name type="scientific">Boudabousia marimammalium</name>
    <dbReference type="NCBI Taxonomy" id="156892"/>
    <lineage>
        <taxon>Bacteria</taxon>
        <taxon>Bacillati</taxon>
        <taxon>Actinomycetota</taxon>
        <taxon>Actinomycetes</taxon>
        <taxon>Actinomycetales</taxon>
        <taxon>Actinomycetaceae</taxon>
        <taxon>Boudabousia</taxon>
    </lineage>
</organism>
<dbReference type="InterPro" id="IPR005844">
    <property type="entry name" value="A-D-PHexomutase_a/b/a-I"/>
</dbReference>
<evidence type="ECO:0000256" key="2">
    <source>
        <dbReference type="ARBA" id="ARBA00010231"/>
    </source>
</evidence>
<feature type="domain" description="Alpha-D-phosphohexomutase C-terminal" evidence="8">
    <location>
        <begin position="516"/>
        <end position="554"/>
    </location>
</feature>
<keyword evidence="13" id="KW-1185">Reference proteome</keyword>
<evidence type="ECO:0000259" key="9">
    <source>
        <dbReference type="Pfam" id="PF02878"/>
    </source>
</evidence>
<comment type="similarity">
    <text evidence="2 7">Belongs to the phosphohexose mutase family.</text>
</comment>
<evidence type="ECO:0000256" key="5">
    <source>
        <dbReference type="ARBA" id="ARBA00022842"/>
    </source>
</evidence>
<evidence type="ECO:0000256" key="6">
    <source>
        <dbReference type="ARBA" id="ARBA00023235"/>
    </source>
</evidence>
<dbReference type="InterPro" id="IPR005845">
    <property type="entry name" value="A-D-PHexomutase_a/b/a-II"/>
</dbReference>
<dbReference type="EMBL" id="MPDM01000002">
    <property type="protein sequence ID" value="OKL50325.1"/>
    <property type="molecule type" value="Genomic_DNA"/>
</dbReference>
<sequence>MTVDKTRIEQWINDDPSEVDQQKLRDLLAAASQSGPEAEAAAAELENAFAGELTFGTAGLRGKIGAGPNRMNRAVVIRAAAGLAAFLKESVGEDFEVVVGYDARHGSSQFALDTCAVITAAGGKAKLFPRALPTPVTAYALRYLGVDAAVMVTASHNPPQDNGYKVYLGGRAVTGPGQGAQIVPPYDGEILAKIQAAPAANQVPMAESGWEMVPESLIESYIAQAVSLASPGPKDLRIVLTSMHGVGGEPCLQALNIAGFKDVHIVAEQHEPDPDFPTVSFPNPEEPGALDLAMELARKVDADIVLANDPDADRCSAAIPDASVEGGWRQLTGDEIGSLLGEQSASFWEENSKQREADGMNMFGPGETGTLACSIVSSRLLSQIAKAHGMNFEPTLTGFKWISRAHNLVFGYEEAIGFCVDPQHVRDKDGISASLRLASLAQSMKAAGRSLDDLLNDLAYQHGLYATSQLAVRVTDLSLIADAMKTLRTKGLPDLDGSKVVESVDLAEGYQGLPPTDGMLFLSADNSRVIARPSGTEPKLKCYLEVVQPVAEGEAKEARVEAQKRLEAIKTQLREYLGFN</sequence>
<evidence type="ECO:0000256" key="7">
    <source>
        <dbReference type="RuleBase" id="RU004326"/>
    </source>
</evidence>
<dbReference type="SUPFAM" id="SSF55957">
    <property type="entry name" value="Phosphoglucomutase, C-terminal domain"/>
    <property type="match status" value="1"/>
</dbReference>
<comment type="caution">
    <text evidence="12">The sequence shown here is derived from an EMBL/GenBank/DDBJ whole genome shotgun (WGS) entry which is preliminary data.</text>
</comment>
<dbReference type="RefSeq" id="WP_075361151.1">
    <property type="nucleotide sequence ID" value="NZ_MPDM01000002.1"/>
</dbReference>
<dbReference type="GO" id="GO:0008973">
    <property type="term" value="F:phosphopentomutase activity"/>
    <property type="evidence" value="ECO:0007669"/>
    <property type="project" value="TreeGrafter"/>
</dbReference>
<evidence type="ECO:0000256" key="1">
    <source>
        <dbReference type="ARBA" id="ARBA00001946"/>
    </source>
</evidence>
<dbReference type="PANTHER" id="PTHR45745">
    <property type="entry name" value="PHOSPHOMANNOMUTASE 45A"/>
    <property type="match status" value="1"/>
</dbReference>
<protein>
    <submittedName>
        <fullName evidence="12">Phosphomannomutase</fullName>
    </submittedName>
</protein>
<keyword evidence="5 7" id="KW-0460">Magnesium</keyword>
<evidence type="ECO:0000256" key="4">
    <source>
        <dbReference type="ARBA" id="ARBA00022723"/>
    </source>
</evidence>
<dbReference type="InterPro" id="IPR016066">
    <property type="entry name" value="A-D-PHexomutase_CS"/>
</dbReference>
<dbReference type="PRINTS" id="PR00509">
    <property type="entry name" value="PGMPMM"/>
</dbReference>
<evidence type="ECO:0000313" key="13">
    <source>
        <dbReference type="Proteomes" id="UP000186465"/>
    </source>
</evidence>
<dbReference type="GO" id="GO:0000287">
    <property type="term" value="F:magnesium ion binding"/>
    <property type="evidence" value="ECO:0007669"/>
    <property type="project" value="InterPro"/>
</dbReference>
<dbReference type="Pfam" id="PF02880">
    <property type="entry name" value="PGM_PMM_III"/>
    <property type="match status" value="1"/>
</dbReference>
<dbReference type="InterPro" id="IPR036900">
    <property type="entry name" value="A-D-PHexomutase_C_sf"/>
</dbReference>
<dbReference type="STRING" id="156892.BM477_02785"/>
<keyword evidence="4 7" id="KW-0479">Metal-binding</keyword>
<dbReference type="Gene3D" id="3.30.310.50">
    <property type="entry name" value="Alpha-D-phosphohexomutase, C-terminal domain"/>
    <property type="match status" value="1"/>
</dbReference>
<name>A0A1Q5PSA5_9ACTO</name>
<feature type="domain" description="Alpha-D-phosphohexomutase alpha/beta/alpha" evidence="10">
    <location>
        <begin position="221"/>
        <end position="318"/>
    </location>
</feature>
<keyword evidence="3" id="KW-0597">Phosphoprotein</keyword>
<dbReference type="Proteomes" id="UP000186465">
    <property type="component" value="Unassembled WGS sequence"/>
</dbReference>
<dbReference type="Gene3D" id="3.40.120.10">
    <property type="entry name" value="Alpha-D-Glucose-1,6-Bisphosphate, subunit A, domain 3"/>
    <property type="match status" value="3"/>
</dbReference>
<comment type="cofactor">
    <cofactor evidence="1">
        <name>Mg(2+)</name>
        <dbReference type="ChEBI" id="CHEBI:18420"/>
    </cofactor>
</comment>
<dbReference type="GO" id="GO:0005975">
    <property type="term" value="P:carbohydrate metabolic process"/>
    <property type="evidence" value="ECO:0007669"/>
    <property type="project" value="InterPro"/>
</dbReference>
<dbReference type="SUPFAM" id="SSF53738">
    <property type="entry name" value="Phosphoglucomutase, first 3 domains"/>
    <property type="match status" value="3"/>
</dbReference>
<dbReference type="InterPro" id="IPR016055">
    <property type="entry name" value="A-D-PHexomutase_a/b/a-I/II/III"/>
</dbReference>
<evidence type="ECO:0000259" key="11">
    <source>
        <dbReference type="Pfam" id="PF02880"/>
    </source>
</evidence>
<dbReference type="InterPro" id="IPR005843">
    <property type="entry name" value="A-D-PHexomutase_C"/>
</dbReference>
<dbReference type="PROSITE" id="PS00710">
    <property type="entry name" value="PGM_PMM"/>
    <property type="match status" value="1"/>
</dbReference>
<feature type="domain" description="Alpha-D-phosphohexomutase alpha/beta/alpha" evidence="11">
    <location>
        <begin position="369"/>
        <end position="458"/>
    </location>
</feature>
<dbReference type="InterPro" id="IPR005846">
    <property type="entry name" value="A-D-PHexomutase_a/b/a-III"/>
</dbReference>
<accession>A0A1Q5PSA5</accession>
<keyword evidence="6" id="KW-0413">Isomerase</keyword>
<gene>
    <name evidence="12" type="ORF">BM477_02785</name>
</gene>
<reference evidence="13" key="1">
    <citation type="submission" date="2016-11" db="EMBL/GenBank/DDBJ databases">
        <title>Actinomyces gypaetusis sp. nov. isolated from Gypaetus barbatus in Qinghai Tibet Plateau China.</title>
        <authorList>
            <person name="Meng X."/>
        </authorList>
    </citation>
    <scope>NUCLEOTIDE SEQUENCE [LARGE SCALE GENOMIC DNA]</scope>
    <source>
        <strain evidence="13">DSM 15383</strain>
    </source>
</reference>
<evidence type="ECO:0000313" key="12">
    <source>
        <dbReference type="EMBL" id="OKL50325.1"/>
    </source>
</evidence>
<dbReference type="OrthoDB" id="9806956at2"/>
<evidence type="ECO:0000259" key="10">
    <source>
        <dbReference type="Pfam" id="PF02879"/>
    </source>
</evidence>
<evidence type="ECO:0000259" key="8">
    <source>
        <dbReference type="Pfam" id="PF00408"/>
    </source>
</evidence>
<dbReference type="Pfam" id="PF02879">
    <property type="entry name" value="PGM_PMM_II"/>
    <property type="match status" value="1"/>
</dbReference>
<dbReference type="GO" id="GO:0006166">
    <property type="term" value="P:purine ribonucleoside salvage"/>
    <property type="evidence" value="ECO:0007669"/>
    <property type="project" value="TreeGrafter"/>
</dbReference>